<keyword evidence="1" id="KW-0472">Membrane</keyword>
<keyword evidence="1" id="KW-1133">Transmembrane helix</keyword>
<proteinExistence type="predicted"/>
<gene>
    <name evidence="3" type="ORF">GM418_00890</name>
</gene>
<evidence type="ECO:0000256" key="1">
    <source>
        <dbReference type="SAM" id="Phobius"/>
    </source>
</evidence>
<dbReference type="InterPro" id="IPR025665">
    <property type="entry name" value="Beta-barrel_OMP_2"/>
</dbReference>
<dbReference type="Pfam" id="PF13568">
    <property type="entry name" value="OMP_b-brl_2"/>
    <property type="match status" value="1"/>
</dbReference>
<dbReference type="SUPFAM" id="SSF56925">
    <property type="entry name" value="OMPA-like"/>
    <property type="match status" value="1"/>
</dbReference>
<feature type="transmembrane region" description="Helical" evidence="1">
    <location>
        <begin position="41"/>
        <end position="61"/>
    </location>
</feature>
<dbReference type="AlphaFoldDB" id="A0A6I6JJ18"/>
<feature type="domain" description="Outer membrane protein beta-barrel" evidence="2">
    <location>
        <begin position="56"/>
        <end position="220"/>
    </location>
</feature>
<keyword evidence="1" id="KW-0812">Transmembrane</keyword>
<sequence length="238" mass="26343">MKQKIRKSDQYELRTRLVSSSDEGFSLDKSQKNGNNNSKKFLVVVVILLSLSPNLFAQFQWGVKLGANASTQSDIGNIFDNDGLRTGFNAGIIGRYETSNWLAFKSGIEYKTIGAKTDVLGEDSKLQTNLSYLALPLKAEFSASEKAGFKNGQRLFFATGPYCAYLVNAEQKYQGQTSDLDNLNDIDLGWSFELGFEFPVCKSNALQLSVNYDMGLSKIADNDDVRNKSASVNIGFLF</sequence>
<evidence type="ECO:0000313" key="4">
    <source>
        <dbReference type="Proteomes" id="UP000428260"/>
    </source>
</evidence>
<organism evidence="3 4">
    <name type="scientific">Maribellus comscasis</name>
    <dbReference type="NCBI Taxonomy" id="2681766"/>
    <lineage>
        <taxon>Bacteria</taxon>
        <taxon>Pseudomonadati</taxon>
        <taxon>Bacteroidota</taxon>
        <taxon>Bacteroidia</taxon>
        <taxon>Marinilabiliales</taxon>
        <taxon>Prolixibacteraceae</taxon>
        <taxon>Maribellus</taxon>
    </lineage>
</organism>
<dbReference type="KEGG" id="mcos:GM418_00890"/>
<evidence type="ECO:0000313" key="3">
    <source>
        <dbReference type="EMBL" id="QGY42261.1"/>
    </source>
</evidence>
<evidence type="ECO:0000259" key="2">
    <source>
        <dbReference type="Pfam" id="PF13568"/>
    </source>
</evidence>
<dbReference type="InterPro" id="IPR011250">
    <property type="entry name" value="OMP/PagP_B-barrel"/>
</dbReference>
<dbReference type="RefSeq" id="WP_158862246.1">
    <property type="nucleotide sequence ID" value="NZ_CP046401.1"/>
</dbReference>
<keyword evidence="4" id="KW-1185">Reference proteome</keyword>
<dbReference type="EMBL" id="CP046401">
    <property type="protein sequence ID" value="QGY42261.1"/>
    <property type="molecule type" value="Genomic_DNA"/>
</dbReference>
<accession>A0A6I6JJ18</accession>
<reference evidence="3 4" key="1">
    <citation type="submission" date="2019-11" db="EMBL/GenBank/DDBJ databases">
        <authorList>
            <person name="Zheng R.K."/>
            <person name="Sun C.M."/>
        </authorList>
    </citation>
    <scope>NUCLEOTIDE SEQUENCE [LARGE SCALE GENOMIC DNA]</scope>
    <source>
        <strain evidence="3 4">WC007</strain>
    </source>
</reference>
<dbReference type="Proteomes" id="UP000428260">
    <property type="component" value="Chromosome"/>
</dbReference>
<protein>
    <submittedName>
        <fullName evidence="3">Outer membrane beta-barrel protein</fullName>
    </submittedName>
</protein>
<name>A0A6I6JJ18_9BACT</name>